<comment type="subcellular location">
    <subcellularLocation>
        <location evidence="8">Golgi apparatus</location>
        <location evidence="8">trans-Golgi network membrane</location>
        <topology evidence="8">Single-pass type IV membrane protein</topology>
    </subcellularLocation>
</comment>
<dbReference type="SMART" id="SM00397">
    <property type="entry name" value="t_SNARE"/>
    <property type="match status" value="1"/>
</dbReference>
<dbReference type="GO" id="GO:0005794">
    <property type="term" value="C:Golgi apparatus"/>
    <property type="evidence" value="ECO:0007669"/>
    <property type="project" value="UniProtKB-SubCell"/>
</dbReference>
<evidence type="ECO:0000256" key="1">
    <source>
        <dbReference type="ARBA" id="ARBA00009063"/>
    </source>
</evidence>
<dbReference type="InterPro" id="IPR015260">
    <property type="entry name" value="Syntaxin-6/10/61_N"/>
</dbReference>
<keyword evidence="4" id="KW-0653">Protein transport</keyword>
<evidence type="ECO:0000256" key="10">
    <source>
        <dbReference type="SAM" id="MobiDB-lite"/>
    </source>
</evidence>
<dbReference type="Gene3D" id="1.20.5.110">
    <property type="match status" value="1"/>
</dbReference>
<dbReference type="GO" id="GO:0015031">
    <property type="term" value="P:protein transport"/>
    <property type="evidence" value="ECO:0007669"/>
    <property type="project" value="UniProtKB-KW"/>
</dbReference>
<dbReference type="CDD" id="cd15841">
    <property type="entry name" value="SNARE_Qc"/>
    <property type="match status" value="1"/>
</dbReference>
<keyword evidence="3 11" id="KW-0812">Transmembrane</keyword>
<dbReference type="OrthoDB" id="546861at2759"/>
<dbReference type="InterPro" id="IPR010989">
    <property type="entry name" value="SNARE"/>
</dbReference>
<sequence>MQTSLVGSSVGGGGASASGDPYYVFKEELETKVSSIHHTHKRWKLLWNDVGGSPTNKFPKTTEDLKKEVASAERSLGFLEQSIRAIESDRTKYAHIDRVELSGRKAFVSSTRHELMSISAEVSSDAVKTRVLRDERRLLRTSSSSQQSAASSPTTTTTTTIDRNAILVDEKARQQQIVQDQDENLDQLHTTVSRLGHVAVDINAEIKTQNRMLEDMEMDVDDTQERMNFVMTRMSRLLKTKDTCQLGGILMLTGVLIVLVFLVIYT</sequence>
<dbReference type="GeneID" id="20818162"/>
<evidence type="ECO:0000256" key="3">
    <source>
        <dbReference type="ARBA" id="ARBA00022692"/>
    </source>
</evidence>
<keyword evidence="2" id="KW-0813">Transport</keyword>
<dbReference type="STRING" id="112090.W4FLK9"/>
<evidence type="ECO:0000256" key="7">
    <source>
        <dbReference type="ARBA" id="ARBA00023136"/>
    </source>
</evidence>
<dbReference type="GO" id="GO:0048193">
    <property type="term" value="P:Golgi vesicle transport"/>
    <property type="evidence" value="ECO:0007669"/>
    <property type="project" value="InterPro"/>
</dbReference>
<dbReference type="RefSeq" id="XP_009842820.1">
    <property type="nucleotide sequence ID" value="XM_009844518.1"/>
</dbReference>
<dbReference type="GO" id="GO:0016020">
    <property type="term" value="C:membrane"/>
    <property type="evidence" value="ECO:0007669"/>
    <property type="project" value="InterPro"/>
</dbReference>
<evidence type="ECO:0000313" key="13">
    <source>
        <dbReference type="EMBL" id="ETV67699.1"/>
    </source>
</evidence>
<evidence type="ECO:0000259" key="12">
    <source>
        <dbReference type="PROSITE" id="PS50192"/>
    </source>
</evidence>
<feature type="transmembrane region" description="Helical" evidence="11">
    <location>
        <begin position="243"/>
        <end position="265"/>
    </location>
</feature>
<dbReference type="SUPFAM" id="SSF58038">
    <property type="entry name" value="SNARE fusion complex"/>
    <property type="match status" value="1"/>
</dbReference>
<comment type="similarity">
    <text evidence="1">Belongs to the syntaxin family.</text>
</comment>
<dbReference type="PANTHER" id="PTHR12791">
    <property type="entry name" value="GOLGI SNARE BET1-RELATED"/>
    <property type="match status" value="1"/>
</dbReference>
<dbReference type="VEuPathDB" id="FungiDB:H257_16166"/>
<feature type="region of interest" description="Disordered" evidence="10">
    <location>
        <begin position="138"/>
        <end position="161"/>
    </location>
</feature>
<dbReference type="PROSITE" id="PS50192">
    <property type="entry name" value="T_SNARE"/>
    <property type="match status" value="1"/>
</dbReference>
<gene>
    <name evidence="13" type="ORF">H257_16166</name>
</gene>
<evidence type="ECO:0000256" key="4">
    <source>
        <dbReference type="ARBA" id="ARBA00022927"/>
    </source>
</evidence>
<keyword evidence="5 11" id="KW-1133">Transmembrane helix</keyword>
<evidence type="ECO:0000256" key="2">
    <source>
        <dbReference type="ARBA" id="ARBA00022448"/>
    </source>
</evidence>
<keyword evidence="9" id="KW-0175">Coiled coil</keyword>
<organism evidence="13">
    <name type="scientific">Aphanomyces astaci</name>
    <name type="common">Crayfish plague agent</name>
    <dbReference type="NCBI Taxonomy" id="112090"/>
    <lineage>
        <taxon>Eukaryota</taxon>
        <taxon>Sar</taxon>
        <taxon>Stramenopiles</taxon>
        <taxon>Oomycota</taxon>
        <taxon>Saprolegniomycetes</taxon>
        <taxon>Saprolegniales</taxon>
        <taxon>Verrucalvaceae</taxon>
        <taxon>Aphanomyces</taxon>
    </lineage>
</organism>
<keyword evidence="7 11" id="KW-0472">Membrane</keyword>
<dbReference type="SUPFAM" id="SSF47661">
    <property type="entry name" value="t-snare proteins"/>
    <property type="match status" value="1"/>
</dbReference>
<evidence type="ECO:0000256" key="5">
    <source>
        <dbReference type="ARBA" id="ARBA00022989"/>
    </source>
</evidence>
<feature type="coiled-coil region" evidence="9">
    <location>
        <begin position="199"/>
        <end position="233"/>
    </location>
</feature>
<dbReference type="AlphaFoldDB" id="W4FLK9"/>
<dbReference type="FunFam" id="1.20.58.90:FF:000004">
    <property type="entry name" value="Syntaxin 10"/>
    <property type="match status" value="1"/>
</dbReference>
<dbReference type="EMBL" id="KI913194">
    <property type="protein sequence ID" value="ETV67699.1"/>
    <property type="molecule type" value="Genomic_DNA"/>
</dbReference>
<accession>W4FLK9</accession>
<evidence type="ECO:0000256" key="8">
    <source>
        <dbReference type="ARBA" id="ARBA00037801"/>
    </source>
</evidence>
<feature type="domain" description="T-SNARE coiled-coil homology" evidence="12">
    <location>
        <begin position="175"/>
        <end position="237"/>
    </location>
</feature>
<evidence type="ECO:0000256" key="9">
    <source>
        <dbReference type="SAM" id="Coils"/>
    </source>
</evidence>
<keyword evidence="6" id="KW-0333">Golgi apparatus</keyword>
<evidence type="ECO:0000256" key="11">
    <source>
        <dbReference type="SAM" id="Phobius"/>
    </source>
</evidence>
<evidence type="ECO:0000256" key="6">
    <source>
        <dbReference type="ARBA" id="ARBA00023034"/>
    </source>
</evidence>
<proteinExistence type="inferred from homology"/>
<dbReference type="InterPro" id="IPR000727">
    <property type="entry name" value="T_SNARE_dom"/>
</dbReference>
<protein>
    <recommendedName>
        <fullName evidence="12">t-SNARE coiled-coil homology domain-containing protein</fullName>
    </recommendedName>
</protein>
<name>W4FLK9_APHAT</name>
<dbReference type="Pfam" id="PF09177">
    <property type="entry name" value="STX6_10_61_N"/>
    <property type="match status" value="1"/>
</dbReference>
<reference evidence="13" key="1">
    <citation type="submission" date="2013-12" db="EMBL/GenBank/DDBJ databases">
        <title>The Genome Sequence of Aphanomyces astaci APO3.</title>
        <authorList>
            <consortium name="The Broad Institute Genomics Platform"/>
            <person name="Russ C."/>
            <person name="Tyler B."/>
            <person name="van West P."/>
            <person name="Dieguez-Uribeondo J."/>
            <person name="Young S.K."/>
            <person name="Zeng Q."/>
            <person name="Gargeya S."/>
            <person name="Fitzgerald M."/>
            <person name="Abouelleil A."/>
            <person name="Alvarado L."/>
            <person name="Chapman S.B."/>
            <person name="Gainer-Dewar J."/>
            <person name="Goldberg J."/>
            <person name="Griggs A."/>
            <person name="Gujja S."/>
            <person name="Hansen M."/>
            <person name="Howarth C."/>
            <person name="Imamovic A."/>
            <person name="Ireland A."/>
            <person name="Larimer J."/>
            <person name="McCowan C."/>
            <person name="Murphy C."/>
            <person name="Pearson M."/>
            <person name="Poon T.W."/>
            <person name="Priest M."/>
            <person name="Roberts A."/>
            <person name="Saif S."/>
            <person name="Shea T."/>
            <person name="Sykes S."/>
            <person name="Wortman J."/>
            <person name="Nusbaum C."/>
            <person name="Birren B."/>
        </authorList>
    </citation>
    <scope>NUCLEOTIDE SEQUENCE [LARGE SCALE GENOMIC DNA]</scope>
    <source>
        <strain evidence="13">APO3</strain>
    </source>
</reference>
<dbReference type="Gene3D" id="1.20.58.90">
    <property type="match status" value="1"/>
</dbReference>
<feature type="compositionally biased region" description="Low complexity" evidence="10">
    <location>
        <begin position="141"/>
        <end position="160"/>
    </location>
</feature>